<gene>
    <name evidence="2" type="ORF">PVAP13_8NG285300</name>
</gene>
<dbReference type="OrthoDB" id="604067at2759"/>
<dbReference type="Gene3D" id="1.10.510.10">
    <property type="entry name" value="Transferase(Phosphotransferase) domain 1"/>
    <property type="match status" value="1"/>
</dbReference>
<accession>A0A8T0PHF4</accession>
<dbReference type="InterPro" id="IPR000719">
    <property type="entry name" value="Prot_kinase_dom"/>
</dbReference>
<dbReference type="CDD" id="cd21037">
    <property type="entry name" value="MLKL_NTD"/>
    <property type="match status" value="1"/>
</dbReference>
<dbReference type="InterPro" id="IPR001245">
    <property type="entry name" value="Ser-Thr/Tyr_kinase_cat_dom"/>
</dbReference>
<evidence type="ECO:0000313" key="2">
    <source>
        <dbReference type="EMBL" id="KAG2558606.1"/>
    </source>
</evidence>
<sequence>MWDGMVANAAAVAQVAGVDPLGLISKIRQAALTARQNRRDCEHLARRAGMLAELLPCLRDPEAAGTLAGLGDTLAEAHDLVVSCQGRGRAHEFFTASSKAERFRDVERKIDSYLLLVPVISHIGIARRLDGGVAPPPPSSHSLRTQPDVGDKEFTLAEITAATSNFAVVLSDDGDSGTVYWGRLRDGQEVAVKRLKPGCRGAEDAFGTELAILAPLRHDHIVRLLGRCAEGAERVVVTAYASNGSLRDHLHGRRASSSSPVTASWEARVRALLGAGRAVEHLHRRAVPLVIHRGVTSSSVLLDAAWAPRLTGFVAAVWRAAGVESQPVEPVAGAAAGGYADPEYLRTGRVKPASDVYSLGVVMLEALTGNPAVVTVWEDGSKSMATMTLASFALPSIQAGRLVDVLDRRPVAAPTARQLQPLELVASAAARCLCLRGDNRPAISEVVANLEQALELICRHGHF</sequence>
<comment type="caution">
    <text evidence="2">The sequence shown here is derived from an EMBL/GenBank/DDBJ whole genome shotgun (WGS) entry which is preliminary data.</text>
</comment>
<dbReference type="Proteomes" id="UP000823388">
    <property type="component" value="Chromosome 8N"/>
</dbReference>
<dbReference type="InterPro" id="IPR011009">
    <property type="entry name" value="Kinase-like_dom_sf"/>
</dbReference>
<dbReference type="Pfam" id="PF07714">
    <property type="entry name" value="PK_Tyr_Ser-Thr"/>
    <property type="match status" value="1"/>
</dbReference>
<organism evidence="2 3">
    <name type="scientific">Panicum virgatum</name>
    <name type="common">Blackwell switchgrass</name>
    <dbReference type="NCBI Taxonomy" id="38727"/>
    <lineage>
        <taxon>Eukaryota</taxon>
        <taxon>Viridiplantae</taxon>
        <taxon>Streptophyta</taxon>
        <taxon>Embryophyta</taxon>
        <taxon>Tracheophyta</taxon>
        <taxon>Spermatophyta</taxon>
        <taxon>Magnoliopsida</taxon>
        <taxon>Liliopsida</taxon>
        <taxon>Poales</taxon>
        <taxon>Poaceae</taxon>
        <taxon>PACMAD clade</taxon>
        <taxon>Panicoideae</taxon>
        <taxon>Panicodae</taxon>
        <taxon>Paniceae</taxon>
        <taxon>Panicinae</taxon>
        <taxon>Panicum</taxon>
        <taxon>Panicum sect. Hiantes</taxon>
    </lineage>
</organism>
<dbReference type="Gene3D" id="1.20.930.20">
    <property type="entry name" value="Adaptor protein Cbl, N-terminal domain"/>
    <property type="match status" value="1"/>
</dbReference>
<dbReference type="Gene3D" id="3.30.200.20">
    <property type="entry name" value="Phosphorylase Kinase, domain 1"/>
    <property type="match status" value="1"/>
</dbReference>
<dbReference type="InterPro" id="IPR059179">
    <property type="entry name" value="MLKL-like_MCAfunc"/>
</dbReference>
<dbReference type="GO" id="GO:0004672">
    <property type="term" value="F:protein kinase activity"/>
    <property type="evidence" value="ECO:0007669"/>
    <property type="project" value="InterPro"/>
</dbReference>
<dbReference type="InterPro" id="IPR036537">
    <property type="entry name" value="Adaptor_Cbl_N_dom_sf"/>
</dbReference>
<reference evidence="2" key="1">
    <citation type="submission" date="2020-05" db="EMBL/GenBank/DDBJ databases">
        <title>WGS assembly of Panicum virgatum.</title>
        <authorList>
            <person name="Lovell J.T."/>
            <person name="Jenkins J."/>
            <person name="Shu S."/>
            <person name="Juenger T.E."/>
            <person name="Schmutz J."/>
        </authorList>
    </citation>
    <scope>NUCLEOTIDE SEQUENCE</scope>
    <source>
        <strain evidence="2">AP13</strain>
    </source>
</reference>
<dbReference type="PANTHER" id="PTHR46146">
    <property type="entry name" value="SERINE/THREONINE-PROTEIN KINASE-LIKE PROTEIN CCR4"/>
    <property type="match status" value="1"/>
</dbReference>
<keyword evidence="3" id="KW-1185">Reference proteome</keyword>
<evidence type="ECO:0000313" key="3">
    <source>
        <dbReference type="Proteomes" id="UP000823388"/>
    </source>
</evidence>
<name>A0A8T0PHF4_PANVG</name>
<evidence type="ECO:0000259" key="1">
    <source>
        <dbReference type="PROSITE" id="PS50011"/>
    </source>
</evidence>
<dbReference type="PROSITE" id="PS50011">
    <property type="entry name" value="PROTEIN_KINASE_DOM"/>
    <property type="match status" value="1"/>
</dbReference>
<dbReference type="GO" id="GO:0007166">
    <property type="term" value="P:cell surface receptor signaling pathway"/>
    <property type="evidence" value="ECO:0007669"/>
    <property type="project" value="InterPro"/>
</dbReference>
<feature type="domain" description="Protein kinase" evidence="1">
    <location>
        <begin position="165"/>
        <end position="463"/>
    </location>
</feature>
<proteinExistence type="predicted"/>
<protein>
    <recommendedName>
        <fullName evidence="1">Protein kinase domain-containing protein</fullName>
    </recommendedName>
</protein>
<dbReference type="GO" id="GO:0005524">
    <property type="term" value="F:ATP binding"/>
    <property type="evidence" value="ECO:0007669"/>
    <property type="project" value="InterPro"/>
</dbReference>
<dbReference type="PANTHER" id="PTHR46146:SF17">
    <property type="entry name" value="PROTEIN KINASE DOMAIN-CONTAINING PROTEIN"/>
    <property type="match status" value="1"/>
</dbReference>
<dbReference type="EMBL" id="CM029052">
    <property type="protein sequence ID" value="KAG2558606.1"/>
    <property type="molecule type" value="Genomic_DNA"/>
</dbReference>
<dbReference type="AlphaFoldDB" id="A0A8T0PHF4"/>
<dbReference type="SUPFAM" id="SSF56112">
    <property type="entry name" value="Protein kinase-like (PK-like)"/>
    <property type="match status" value="1"/>
</dbReference>